<keyword evidence="5" id="KW-1185">Reference proteome</keyword>
<dbReference type="GO" id="GO:0016853">
    <property type="term" value="F:isomerase activity"/>
    <property type="evidence" value="ECO:0007669"/>
    <property type="project" value="UniProtKB-KW"/>
</dbReference>
<keyword evidence="4" id="KW-0670">Pyruvate</keyword>
<evidence type="ECO:0000259" key="3">
    <source>
        <dbReference type="Pfam" id="PF01261"/>
    </source>
</evidence>
<dbReference type="InterPro" id="IPR013022">
    <property type="entry name" value="Xyl_isomerase-like_TIM-brl"/>
</dbReference>
<proteinExistence type="predicted"/>
<keyword evidence="1 4" id="KW-0413">Isomerase</keyword>
<comment type="caution">
    <text evidence="4">The sequence shown here is derived from an EMBL/GenBank/DDBJ whole genome shotgun (WGS) entry which is preliminary data.</text>
</comment>
<feature type="chain" id="PRO_5019358591" evidence="2">
    <location>
        <begin position="20"/>
        <end position="292"/>
    </location>
</feature>
<dbReference type="AlphaFoldDB" id="A0A438AKL0"/>
<sequence>MALGALAGAAGLQAGAAAAATGGATESPANTTANQAAGNRAGVRHSVARWTFDAMALPDLCALARGIGMQAIDLVGPADWQTLKDAGLDSSMCNGAEPNLTDGFADPQFHDALVQSYERHIDLVAEAGYRNLILFSGNARGMDPGTGLANAERGIGRILSRAEDRGVVLHMELLNSKVDHPDYMADNSPWGVELCTRLGSDSFRLLYDIYHMQIMEGDVIRTVRDHGDCFGHYHTAGVPGRNEIGENQELHYPAIIRAIEETGFTGYLAQEFLPTASDPAASLRDAVRICSV</sequence>
<dbReference type="OrthoDB" id="9786584at2"/>
<protein>
    <submittedName>
        <fullName evidence="4">Hydroxypyruvate isomerase</fullName>
    </submittedName>
</protein>
<name>A0A438AKL0_9RHOB</name>
<feature type="domain" description="Xylose isomerase-like TIM barrel" evidence="3">
    <location>
        <begin position="83"/>
        <end position="273"/>
    </location>
</feature>
<keyword evidence="2" id="KW-0732">Signal</keyword>
<organism evidence="4 5">
    <name type="scientific">Mesobaculum littorinae</name>
    <dbReference type="NCBI Taxonomy" id="2486419"/>
    <lineage>
        <taxon>Bacteria</taxon>
        <taxon>Pseudomonadati</taxon>
        <taxon>Pseudomonadota</taxon>
        <taxon>Alphaproteobacteria</taxon>
        <taxon>Rhodobacterales</taxon>
        <taxon>Roseobacteraceae</taxon>
        <taxon>Mesobaculum</taxon>
    </lineage>
</organism>
<feature type="signal peptide" evidence="2">
    <location>
        <begin position="1"/>
        <end position="19"/>
    </location>
</feature>
<dbReference type="Gene3D" id="3.20.20.150">
    <property type="entry name" value="Divalent-metal-dependent TIM barrel enzymes"/>
    <property type="match status" value="1"/>
</dbReference>
<gene>
    <name evidence="4" type="ORF">EKE94_00005</name>
</gene>
<dbReference type="Pfam" id="PF01261">
    <property type="entry name" value="AP_endonuc_2"/>
    <property type="match status" value="1"/>
</dbReference>
<evidence type="ECO:0000313" key="4">
    <source>
        <dbReference type="EMBL" id="RVV99117.1"/>
    </source>
</evidence>
<dbReference type="InterPro" id="IPR036237">
    <property type="entry name" value="Xyl_isomerase-like_sf"/>
</dbReference>
<evidence type="ECO:0000256" key="2">
    <source>
        <dbReference type="SAM" id="SignalP"/>
    </source>
</evidence>
<dbReference type="SUPFAM" id="SSF51658">
    <property type="entry name" value="Xylose isomerase-like"/>
    <property type="match status" value="1"/>
</dbReference>
<dbReference type="PANTHER" id="PTHR43489:SF3">
    <property type="entry name" value="XYLOSE ISOMERASE DOMAIN PROTEIN TIM BARREL"/>
    <property type="match status" value="1"/>
</dbReference>
<evidence type="ECO:0000256" key="1">
    <source>
        <dbReference type="ARBA" id="ARBA00023235"/>
    </source>
</evidence>
<accession>A0A438AKL0</accession>
<dbReference type="PANTHER" id="PTHR43489">
    <property type="entry name" value="ISOMERASE"/>
    <property type="match status" value="1"/>
</dbReference>
<dbReference type="EMBL" id="RQXX01000001">
    <property type="protein sequence ID" value="RVV99117.1"/>
    <property type="molecule type" value="Genomic_DNA"/>
</dbReference>
<dbReference type="InterPro" id="IPR050417">
    <property type="entry name" value="Sugar_Epim/Isomerase"/>
</dbReference>
<reference evidence="4 5" key="1">
    <citation type="submission" date="2018-11" db="EMBL/GenBank/DDBJ databases">
        <title>Mesobaculum littorinae gen. nov., sp. nov., isolated from Littorina scabra that represents a novel genus of the order Rhodobacteraceae.</title>
        <authorList>
            <person name="Li F."/>
        </authorList>
    </citation>
    <scope>NUCLEOTIDE SEQUENCE [LARGE SCALE GENOMIC DNA]</scope>
    <source>
        <strain evidence="4 5">M0103</strain>
    </source>
</reference>
<dbReference type="Proteomes" id="UP000285908">
    <property type="component" value="Unassembled WGS sequence"/>
</dbReference>
<evidence type="ECO:0000313" key="5">
    <source>
        <dbReference type="Proteomes" id="UP000285908"/>
    </source>
</evidence>